<dbReference type="GO" id="GO:0005524">
    <property type="term" value="F:ATP binding"/>
    <property type="evidence" value="ECO:0007669"/>
    <property type="project" value="UniProtKB-KW"/>
</dbReference>
<dbReference type="PANTHER" id="PTHR34698">
    <property type="entry name" value="5-OXOPROLINASE SUBUNIT B"/>
    <property type="match status" value="1"/>
</dbReference>
<dbReference type="InterPro" id="IPR003833">
    <property type="entry name" value="CT_C_D"/>
</dbReference>
<dbReference type="AlphaFoldDB" id="A0A5B8A4C1"/>
<protein>
    <submittedName>
        <fullName evidence="5">5-oxoprolinase subunit PxpB</fullName>
        <ecNumber evidence="5">3.5.2.9</ecNumber>
    </submittedName>
</protein>
<organism evidence="5 6">
    <name type="scientific">Hymenobacter jejuensis</name>
    <dbReference type="NCBI Taxonomy" id="2502781"/>
    <lineage>
        <taxon>Bacteria</taxon>
        <taxon>Pseudomonadati</taxon>
        <taxon>Bacteroidota</taxon>
        <taxon>Cytophagia</taxon>
        <taxon>Cytophagales</taxon>
        <taxon>Hymenobacteraceae</taxon>
        <taxon>Hymenobacter</taxon>
    </lineage>
</organism>
<reference evidence="5 6" key="1">
    <citation type="submission" date="2019-06" db="EMBL/GenBank/DDBJ databases">
        <authorList>
            <person name="Srinivasan S."/>
        </authorList>
    </citation>
    <scope>NUCLEOTIDE SEQUENCE [LARGE SCALE GENOMIC DNA]</scope>
    <source>
        <strain evidence="5 6">17J68-5</strain>
    </source>
</reference>
<gene>
    <name evidence="5" type="primary">pxpB</name>
    <name evidence="5" type="ORF">FHG12_19570</name>
</gene>
<proteinExistence type="predicted"/>
<dbReference type="SMART" id="SM00796">
    <property type="entry name" value="AHS1"/>
    <property type="match status" value="1"/>
</dbReference>
<dbReference type="Proteomes" id="UP000305398">
    <property type="component" value="Chromosome"/>
</dbReference>
<dbReference type="NCBIfam" id="TIGR00370">
    <property type="entry name" value="5-oxoprolinase subunit PxpB"/>
    <property type="match status" value="1"/>
</dbReference>
<dbReference type="GO" id="GO:0017168">
    <property type="term" value="F:5-oxoprolinase (ATP-hydrolyzing) activity"/>
    <property type="evidence" value="ECO:0007669"/>
    <property type="project" value="UniProtKB-EC"/>
</dbReference>
<name>A0A5B8A4C1_9BACT</name>
<dbReference type="EC" id="3.5.2.9" evidence="5"/>
<dbReference type="RefSeq" id="WP_139517392.1">
    <property type="nucleotide sequence ID" value="NZ_CP040896.1"/>
</dbReference>
<keyword evidence="3" id="KW-0067">ATP-binding</keyword>
<evidence type="ECO:0000256" key="3">
    <source>
        <dbReference type="ARBA" id="ARBA00022840"/>
    </source>
</evidence>
<dbReference type="PANTHER" id="PTHR34698:SF2">
    <property type="entry name" value="5-OXOPROLINASE SUBUNIT B"/>
    <property type="match status" value="1"/>
</dbReference>
<evidence type="ECO:0000259" key="4">
    <source>
        <dbReference type="SMART" id="SM00796"/>
    </source>
</evidence>
<evidence type="ECO:0000313" key="6">
    <source>
        <dbReference type="Proteomes" id="UP000305398"/>
    </source>
</evidence>
<accession>A0A5B8A4C1</accession>
<dbReference type="Gene3D" id="2.40.100.10">
    <property type="entry name" value="Cyclophilin-like"/>
    <property type="match status" value="1"/>
</dbReference>
<keyword evidence="1" id="KW-0547">Nucleotide-binding</keyword>
<dbReference type="InterPro" id="IPR010016">
    <property type="entry name" value="PxpB"/>
</dbReference>
<sequence>MENPQRNPSSTAAAHLAPVGDSGLVVQFGDAIELPTHLRVQAFSACLREHPFPGLIEYVPAFASVTVYYDPWVLSQAGRYNPYEEVTHFIHDLLRQAETRKEKLRSKVVEIPVWYGGKFGPDLEFVADYAQLSVKQVISLHTRGEYLVYMIGFAPGFPYIGGLNEKIAVPRKDKPRTKVPAGSVGIGGLQTGVYPIQTPGGWQLIGRTPLQLFKPQAASPSLLQAGDRVRFVAITEKEFERRREYEF</sequence>
<evidence type="ECO:0000256" key="2">
    <source>
        <dbReference type="ARBA" id="ARBA00022801"/>
    </source>
</evidence>
<dbReference type="EMBL" id="CP040896">
    <property type="protein sequence ID" value="QDA62161.1"/>
    <property type="molecule type" value="Genomic_DNA"/>
</dbReference>
<keyword evidence="6" id="KW-1185">Reference proteome</keyword>
<evidence type="ECO:0000313" key="5">
    <source>
        <dbReference type="EMBL" id="QDA62161.1"/>
    </source>
</evidence>
<dbReference type="Pfam" id="PF02682">
    <property type="entry name" value="CT_C_D"/>
    <property type="match status" value="1"/>
</dbReference>
<dbReference type="InterPro" id="IPR029000">
    <property type="entry name" value="Cyclophilin-like_dom_sf"/>
</dbReference>
<dbReference type="SUPFAM" id="SSF50891">
    <property type="entry name" value="Cyclophilin-like"/>
    <property type="match status" value="1"/>
</dbReference>
<dbReference type="KEGG" id="hyj:FHG12_19570"/>
<evidence type="ECO:0000256" key="1">
    <source>
        <dbReference type="ARBA" id="ARBA00022741"/>
    </source>
</evidence>
<dbReference type="OrthoDB" id="9778567at2"/>
<keyword evidence="2 5" id="KW-0378">Hydrolase</keyword>
<feature type="domain" description="Carboxyltransferase" evidence="4">
    <location>
        <begin position="14"/>
        <end position="223"/>
    </location>
</feature>
<dbReference type="SUPFAM" id="SSF160467">
    <property type="entry name" value="PH0987 N-terminal domain-like"/>
    <property type="match status" value="1"/>
</dbReference>
<dbReference type="Gene3D" id="3.30.1360.40">
    <property type="match status" value="1"/>
</dbReference>